<keyword evidence="1" id="KW-0732">Signal</keyword>
<feature type="chain" id="PRO_5042441996" evidence="1">
    <location>
        <begin position="20"/>
        <end position="82"/>
    </location>
</feature>
<accession>A0AAD7MTY4</accession>
<dbReference type="Proteomes" id="UP001215598">
    <property type="component" value="Unassembled WGS sequence"/>
</dbReference>
<comment type="caution">
    <text evidence="3">The sequence shown here is derived from an EMBL/GenBank/DDBJ whole genome shotgun (WGS) entry which is preliminary data.</text>
</comment>
<gene>
    <name evidence="2" type="ORF">B0H16DRAFT_1582687</name>
    <name evidence="3" type="ORF">B0H16DRAFT_1582734</name>
</gene>
<keyword evidence="4" id="KW-1185">Reference proteome</keyword>
<proteinExistence type="predicted"/>
<protein>
    <submittedName>
        <fullName evidence="3">Uncharacterized protein</fullName>
    </submittedName>
</protein>
<evidence type="ECO:0000256" key="1">
    <source>
        <dbReference type="SAM" id="SignalP"/>
    </source>
</evidence>
<name>A0AAD7MTY4_9AGAR</name>
<feature type="signal peptide" evidence="1">
    <location>
        <begin position="1"/>
        <end position="19"/>
    </location>
</feature>
<reference evidence="3" key="1">
    <citation type="submission" date="2023-03" db="EMBL/GenBank/DDBJ databases">
        <title>Massive genome expansion in bonnet fungi (Mycena s.s.) driven by repeated elements and novel gene families across ecological guilds.</title>
        <authorList>
            <consortium name="Lawrence Berkeley National Laboratory"/>
            <person name="Harder C.B."/>
            <person name="Miyauchi S."/>
            <person name="Viragh M."/>
            <person name="Kuo A."/>
            <person name="Thoen E."/>
            <person name="Andreopoulos B."/>
            <person name="Lu D."/>
            <person name="Skrede I."/>
            <person name="Drula E."/>
            <person name="Henrissat B."/>
            <person name="Morin E."/>
            <person name="Kohler A."/>
            <person name="Barry K."/>
            <person name="LaButti K."/>
            <person name="Morin E."/>
            <person name="Salamov A."/>
            <person name="Lipzen A."/>
            <person name="Mereny Z."/>
            <person name="Hegedus B."/>
            <person name="Baldrian P."/>
            <person name="Stursova M."/>
            <person name="Weitz H."/>
            <person name="Taylor A."/>
            <person name="Grigoriev I.V."/>
            <person name="Nagy L.G."/>
            <person name="Martin F."/>
            <person name="Kauserud H."/>
        </authorList>
    </citation>
    <scope>NUCLEOTIDE SEQUENCE</scope>
    <source>
        <strain evidence="3">CBHHK182m</strain>
    </source>
</reference>
<dbReference type="EMBL" id="JARKIB010000149">
    <property type="protein sequence ID" value="KAJ7731857.1"/>
    <property type="molecule type" value="Genomic_DNA"/>
</dbReference>
<evidence type="ECO:0000313" key="3">
    <source>
        <dbReference type="EMBL" id="KAJ7731863.1"/>
    </source>
</evidence>
<organism evidence="3 4">
    <name type="scientific">Mycena metata</name>
    <dbReference type="NCBI Taxonomy" id="1033252"/>
    <lineage>
        <taxon>Eukaryota</taxon>
        <taxon>Fungi</taxon>
        <taxon>Dikarya</taxon>
        <taxon>Basidiomycota</taxon>
        <taxon>Agaricomycotina</taxon>
        <taxon>Agaricomycetes</taxon>
        <taxon>Agaricomycetidae</taxon>
        <taxon>Agaricales</taxon>
        <taxon>Marasmiineae</taxon>
        <taxon>Mycenaceae</taxon>
        <taxon>Mycena</taxon>
    </lineage>
</organism>
<dbReference type="EMBL" id="JARKIB010000149">
    <property type="protein sequence ID" value="KAJ7731863.1"/>
    <property type="molecule type" value="Genomic_DNA"/>
</dbReference>
<sequence>MQFNILFLTIILSAGLAAAITLPEALEAETSQCGAIGTLCFLTGFNCCSGSCCCGVGTGNGDCSPTPCSIFQEEGTEPGFCG</sequence>
<dbReference type="AlphaFoldDB" id="A0AAD7MTY4"/>
<evidence type="ECO:0000313" key="2">
    <source>
        <dbReference type="EMBL" id="KAJ7731857.1"/>
    </source>
</evidence>
<evidence type="ECO:0000313" key="4">
    <source>
        <dbReference type="Proteomes" id="UP001215598"/>
    </source>
</evidence>